<gene>
    <name evidence="1" type="ORF">A2765_03075</name>
</gene>
<evidence type="ECO:0000313" key="2">
    <source>
        <dbReference type="Proteomes" id="UP000176377"/>
    </source>
</evidence>
<dbReference type="Proteomes" id="UP000176377">
    <property type="component" value="Unassembled WGS sequence"/>
</dbReference>
<evidence type="ECO:0000313" key="1">
    <source>
        <dbReference type="EMBL" id="OGG60406.1"/>
    </source>
</evidence>
<accession>A0A1F6DGA1</accession>
<dbReference type="AlphaFoldDB" id="A0A1F6DGA1"/>
<protein>
    <submittedName>
        <fullName evidence="1">Uncharacterized protein</fullName>
    </submittedName>
</protein>
<comment type="caution">
    <text evidence="1">The sequence shown here is derived from an EMBL/GenBank/DDBJ whole genome shotgun (WGS) entry which is preliminary data.</text>
</comment>
<organism evidence="1 2">
    <name type="scientific">Candidatus Kaiserbacteria bacterium RIFCSPHIGHO2_01_FULL_56_24</name>
    <dbReference type="NCBI Taxonomy" id="1798487"/>
    <lineage>
        <taxon>Bacteria</taxon>
        <taxon>Candidatus Kaiseribacteriota</taxon>
    </lineage>
</organism>
<name>A0A1F6DGA1_9BACT</name>
<proteinExistence type="predicted"/>
<sequence length="282" mass="30699">MGKYLAAVATLILLGLGAWWLIFVPAQSGQPADTATTTDTATSALPVSQWQWLFVAAGTEASTGAPKTRVTLRNGDTSYLVGTYTGSCMDMRTSSWKLHEDEAELAGAVCWFAGGGNEIGVFSEDGVAAVKVGELDEGDAEHAPFRGDFKTLFTIDFGFIRNLATTTPAIAFDDARWLSGKAGEDAAIAAGICTEDTRADCLPNDFYILDQYKKTEIIPLAPNAIVYMLTWHAEAQGVKRETIPLRTFTTFINDPQQHWNQLPYNVTIQDGKIIMIEEVYVP</sequence>
<dbReference type="EMBL" id="MFLA01000010">
    <property type="protein sequence ID" value="OGG60406.1"/>
    <property type="molecule type" value="Genomic_DNA"/>
</dbReference>
<reference evidence="1 2" key="1">
    <citation type="journal article" date="2016" name="Nat. Commun.">
        <title>Thousands of microbial genomes shed light on interconnected biogeochemical processes in an aquifer system.</title>
        <authorList>
            <person name="Anantharaman K."/>
            <person name="Brown C.T."/>
            <person name="Hug L.A."/>
            <person name="Sharon I."/>
            <person name="Castelle C.J."/>
            <person name="Probst A.J."/>
            <person name="Thomas B.C."/>
            <person name="Singh A."/>
            <person name="Wilkins M.J."/>
            <person name="Karaoz U."/>
            <person name="Brodie E.L."/>
            <person name="Williams K.H."/>
            <person name="Hubbard S.S."/>
            <person name="Banfield J.F."/>
        </authorList>
    </citation>
    <scope>NUCLEOTIDE SEQUENCE [LARGE SCALE GENOMIC DNA]</scope>
</reference>